<proteinExistence type="predicted"/>
<protein>
    <submittedName>
        <fullName evidence="1">Uncharacterized protein</fullName>
    </submittedName>
</protein>
<name>A0A0K2T3N8_LEPSM</name>
<evidence type="ECO:0000313" key="1">
    <source>
        <dbReference type="EMBL" id="CDW20056.1"/>
    </source>
</evidence>
<dbReference type="AlphaFoldDB" id="A0A0K2T3N8"/>
<sequence length="33" mass="4073">MHFGWDYGLSPLEVFEIREKNLNRICQMLIKKY</sequence>
<reference evidence="1" key="1">
    <citation type="submission" date="2014-05" db="EMBL/GenBank/DDBJ databases">
        <authorList>
            <person name="Chronopoulou M."/>
        </authorList>
    </citation>
    <scope>NUCLEOTIDE SEQUENCE</scope>
    <source>
        <tissue evidence="1">Whole organism</tissue>
    </source>
</reference>
<accession>A0A0K2T3N8</accession>
<organism evidence="1">
    <name type="scientific">Lepeophtheirus salmonis</name>
    <name type="common">Salmon louse</name>
    <name type="synonym">Caligus salmonis</name>
    <dbReference type="NCBI Taxonomy" id="72036"/>
    <lineage>
        <taxon>Eukaryota</taxon>
        <taxon>Metazoa</taxon>
        <taxon>Ecdysozoa</taxon>
        <taxon>Arthropoda</taxon>
        <taxon>Crustacea</taxon>
        <taxon>Multicrustacea</taxon>
        <taxon>Hexanauplia</taxon>
        <taxon>Copepoda</taxon>
        <taxon>Siphonostomatoida</taxon>
        <taxon>Caligidae</taxon>
        <taxon>Lepeophtheirus</taxon>
    </lineage>
</organism>
<dbReference type="EMBL" id="HACA01002695">
    <property type="protein sequence ID" value="CDW20056.1"/>
    <property type="molecule type" value="Transcribed_RNA"/>
</dbReference>